<feature type="region of interest" description="Disordered" evidence="1">
    <location>
        <begin position="87"/>
        <end position="110"/>
    </location>
</feature>
<protein>
    <submittedName>
        <fullName evidence="2">Uncharacterized protein</fullName>
    </submittedName>
</protein>
<dbReference type="EMBL" id="JAATOP010000001">
    <property type="protein sequence ID" value="NIY70902.1"/>
    <property type="molecule type" value="Genomic_DNA"/>
</dbReference>
<accession>A0ABX0VW54</accession>
<keyword evidence="3" id="KW-1185">Reference proteome</keyword>
<comment type="caution">
    <text evidence="2">The sequence shown here is derived from an EMBL/GenBank/DDBJ whole genome shotgun (WGS) entry which is preliminary data.</text>
</comment>
<evidence type="ECO:0000313" key="2">
    <source>
        <dbReference type="EMBL" id="NIY70902.1"/>
    </source>
</evidence>
<dbReference type="RefSeq" id="WP_167635796.1">
    <property type="nucleotide sequence ID" value="NZ_JAATOP010000001.1"/>
</dbReference>
<dbReference type="Proteomes" id="UP000709466">
    <property type="component" value="Unassembled WGS sequence"/>
</dbReference>
<gene>
    <name evidence="2" type="ORF">HCZ30_00465</name>
</gene>
<evidence type="ECO:0000256" key="1">
    <source>
        <dbReference type="SAM" id="MobiDB-lite"/>
    </source>
</evidence>
<evidence type="ECO:0000313" key="3">
    <source>
        <dbReference type="Proteomes" id="UP000709466"/>
    </source>
</evidence>
<organism evidence="2 3">
    <name type="scientific">Marivivens donghaensis</name>
    <dbReference type="NCBI Taxonomy" id="1699413"/>
    <lineage>
        <taxon>Bacteria</taxon>
        <taxon>Pseudomonadati</taxon>
        <taxon>Pseudomonadota</taxon>
        <taxon>Alphaproteobacteria</taxon>
        <taxon>Rhodobacterales</taxon>
        <taxon>Paracoccaceae</taxon>
        <taxon>Marivivens group</taxon>
        <taxon>Marivivens</taxon>
    </lineage>
</organism>
<reference evidence="2 3" key="1">
    <citation type="submission" date="2020-03" db="EMBL/GenBank/DDBJ databases">
        <title>Bacterial isolates of synthetic phycosphere.</title>
        <authorList>
            <person name="Fu H."/>
            <person name="Moran M.A."/>
        </authorList>
    </citation>
    <scope>NUCLEOTIDE SEQUENCE [LARGE SCALE GENOMIC DNA]</scope>
    <source>
        <strain evidence="2 3">HF1</strain>
    </source>
</reference>
<proteinExistence type="predicted"/>
<sequence>MTPRVAPRKAENPAALAVLLSGLTDTLLAAATDGNHAEVQSLSLRIRAMSDKLVQSASDKDDQLVRATLKQTGTALRDASTRIEATLRQSRLQGRKHSAYGRAQTAGSQR</sequence>
<name>A0ABX0VW54_9RHOB</name>